<evidence type="ECO:0000259" key="5">
    <source>
        <dbReference type="PROSITE" id="PS50144"/>
    </source>
</evidence>
<organism evidence="6 7">
    <name type="scientific">Paspalum notatum var. saurae</name>
    <dbReference type="NCBI Taxonomy" id="547442"/>
    <lineage>
        <taxon>Eukaryota</taxon>
        <taxon>Viridiplantae</taxon>
        <taxon>Streptophyta</taxon>
        <taxon>Embryophyta</taxon>
        <taxon>Tracheophyta</taxon>
        <taxon>Spermatophyta</taxon>
        <taxon>Magnoliopsida</taxon>
        <taxon>Liliopsida</taxon>
        <taxon>Poales</taxon>
        <taxon>Poaceae</taxon>
        <taxon>PACMAD clade</taxon>
        <taxon>Panicoideae</taxon>
        <taxon>Andropogonodae</taxon>
        <taxon>Paspaleae</taxon>
        <taxon>Paspalinae</taxon>
        <taxon>Paspalum</taxon>
    </lineage>
</organism>
<dbReference type="Pfam" id="PF00651">
    <property type="entry name" value="BTB"/>
    <property type="match status" value="1"/>
</dbReference>
<dbReference type="Gene3D" id="1.25.40.420">
    <property type="match status" value="1"/>
</dbReference>
<gene>
    <name evidence="6" type="ORF">U9M48_001592</name>
</gene>
<dbReference type="InterPro" id="IPR008974">
    <property type="entry name" value="TRAF-like"/>
</dbReference>
<comment type="similarity">
    <text evidence="2">Belongs to the Tdpoz family.</text>
</comment>
<accession>A0AAQ3PP39</accession>
<dbReference type="Gene3D" id="3.30.710.10">
    <property type="entry name" value="Potassium Channel Kv1.1, Chain A"/>
    <property type="match status" value="1"/>
</dbReference>
<dbReference type="SUPFAM" id="SSF54695">
    <property type="entry name" value="POZ domain"/>
    <property type="match status" value="1"/>
</dbReference>
<reference evidence="6 7" key="1">
    <citation type="submission" date="2024-02" db="EMBL/GenBank/DDBJ databases">
        <title>High-quality chromosome-scale genome assembly of Pensacola bahiagrass (Paspalum notatum Flugge var. saurae).</title>
        <authorList>
            <person name="Vega J.M."/>
            <person name="Podio M."/>
            <person name="Orjuela J."/>
            <person name="Siena L.A."/>
            <person name="Pessino S.C."/>
            <person name="Combes M.C."/>
            <person name="Mariac C."/>
            <person name="Albertini E."/>
            <person name="Pupilli F."/>
            <person name="Ortiz J.P.A."/>
            <person name="Leblanc O."/>
        </authorList>
    </citation>
    <scope>NUCLEOTIDE SEQUENCE [LARGE SCALE GENOMIC DNA]</scope>
    <source>
        <strain evidence="6">R1</strain>
        <tissue evidence="6">Leaf</tissue>
    </source>
</reference>
<sequence>MTTTIASTTATGSHVLKVEGYSKIEGMIGYGRSIDSGAFSVGGHSWRIKCYVDGDSWVTSAYVSVFLRLEDDHPAGADDSAVDARLQFSLLDQQPGGDGEPYTKPSQRDTFSKHSRSCGYDRFIAAKDLDSSSPFLKDDTLLIRCDVTVLKQTRTETAPGPIAAAPVVPPPDLHRHLGALLDGKVVGGDVTFEVGGELFPAHRYVLAARSPVFKAELFGPMKERTGGARVPVADMEAGVFKVLLRFIYTDALPEVDDGHGGGGDKAVMAQHLLVAADRYGMERLRLICEDMLCGCIDASTAATTLVLAEQHGCHGLMEACFVFLKCQGNLKAVMESDGFQYLKSSSPSLLEELLAKVAT</sequence>
<evidence type="ECO:0000259" key="4">
    <source>
        <dbReference type="PROSITE" id="PS50097"/>
    </source>
</evidence>
<evidence type="ECO:0000256" key="3">
    <source>
        <dbReference type="SAM" id="MobiDB-lite"/>
    </source>
</evidence>
<dbReference type="InterPro" id="IPR002083">
    <property type="entry name" value="MATH/TRAF_dom"/>
</dbReference>
<dbReference type="InterPro" id="IPR011333">
    <property type="entry name" value="SKP1/BTB/POZ_sf"/>
</dbReference>
<dbReference type="CDD" id="cd00121">
    <property type="entry name" value="MATH"/>
    <property type="match status" value="1"/>
</dbReference>
<dbReference type="AlphaFoldDB" id="A0AAQ3PP39"/>
<protein>
    <submittedName>
        <fullName evidence="6">Uncharacterized protein</fullName>
    </submittedName>
</protein>
<evidence type="ECO:0000256" key="2">
    <source>
        <dbReference type="ARBA" id="ARBA00010846"/>
    </source>
</evidence>
<name>A0AAQ3PP39_PASNO</name>
<evidence type="ECO:0000256" key="1">
    <source>
        <dbReference type="ARBA" id="ARBA00004906"/>
    </source>
</evidence>
<proteinExistence type="inferred from homology"/>
<dbReference type="PANTHER" id="PTHR26379">
    <property type="entry name" value="BTB/POZ AND MATH DOMAIN-CONTAINING PROTEIN 1"/>
    <property type="match status" value="1"/>
</dbReference>
<dbReference type="Pfam" id="PF22486">
    <property type="entry name" value="MATH_2"/>
    <property type="match status" value="1"/>
</dbReference>
<dbReference type="InterPro" id="IPR056423">
    <property type="entry name" value="BACK_BPM_SPOP"/>
</dbReference>
<dbReference type="Gene3D" id="2.60.210.10">
    <property type="entry name" value="Apoptosis, Tumor Necrosis Factor Receptor Associated Protein 2, Chain A"/>
    <property type="match status" value="1"/>
</dbReference>
<dbReference type="EMBL" id="CP144745">
    <property type="protein sequence ID" value="WVZ50332.1"/>
    <property type="molecule type" value="Genomic_DNA"/>
</dbReference>
<dbReference type="CDD" id="cd18280">
    <property type="entry name" value="BTB_POZ_BPM_plant"/>
    <property type="match status" value="1"/>
</dbReference>
<dbReference type="Pfam" id="PF24570">
    <property type="entry name" value="BACK_BPM_SPOP"/>
    <property type="match status" value="1"/>
</dbReference>
<feature type="domain" description="MATH" evidence="5">
    <location>
        <begin position="11"/>
        <end position="147"/>
    </location>
</feature>
<dbReference type="PROSITE" id="PS50144">
    <property type="entry name" value="MATH"/>
    <property type="match status" value="1"/>
</dbReference>
<evidence type="ECO:0000313" key="7">
    <source>
        <dbReference type="Proteomes" id="UP001341281"/>
    </source>
</evidence>
<dbReference type="SMART" id="SM00225">
    <property type="entry name" value="BTB"/>
    <property type="match status" value="1"/>
</dbReference>
<dbReference type="SUPFAM" id="SSF49599">
    <property type="entry name" value="TRAF domain-like"/>
    <property type="match status" value="1"/>
</dbReference>
<dbReference type="InterPro" id="IPR000210">
    <property type="entry name" value="BTB/POZ_dom"/>
</dbReference>
<feature type="region of interest" description="Disordered" evidence="3">
    <location>
        <begin position="92"/>
        <end position="114"/>
    </location>
</feature>
<comment type="pathway">
    <text evidence="1">Protein modification; protein ubiquitination.</text>
</comment>
<dbReference type="Proteomes" id="UP001341281">
    <property type="component" value="Chromosome 01"/>
</dbReference>
<dbReference type="PROSITE" id="PS50097">
    <property type="entry name" value="BTB"/>
    <property type="match status" value="1"/>
</dbReference>
<dbReference type="PANTHER" id="PTHR26379:SF483">
    <property type="entry name" value="OS11G0619800 PROTEIN"/>
    <property type="match status" value="1"/>
</dbReference>
<dbReference type="InterPro" id="IPR045005">
    <property type="entry name" value="BPM1-6"/>
</dbReference>
<keyword evidence="7" id="KW-1185">Reference proteome</keyword>
<evidence type="ECO:0000313" key="6">
    <source>
        <dbReference type="EMBL" id="WVZ50332.1"/>
    </source>
</evidence>
<feature type="domain" description="BTB" evidence="4">
    <location>
        <begin position="188"/>
        <end position="256"/>
    </location>
</feature>
<dbReference type="GO" id="GO:0016567">
    <property type="term" value="P:protein ubiquitination"/>
    <property type="evidence" value="ECO:0007669"/>
    <property type="project" value="InterPro"/>
</dbReference>